<protein>
    <recommendedName>
        <fullName evidence="4">Ino eighty subunit 1</fullName>
    </recommendedName>
</protein>
<dbReference type="EMBL" id="BFAD01000001">
    <property type="protein sequence ID" value="GBE78187.1"/>
    <property type="molecule type" value="Genomic_DNA"/>
</dbReference>
<dbReference type="AlphaFoldDB" id="A0A401G7Q1"/>
<dbReference type="PANTHER" id="PTHR37287:SF1">
    <property type="entry name" value="INO EIGHTY SUBUNIT 1"/>
    <property type="match status" value="1"/>
</dbReference>
<dbReference type="PANTHER" id="PTHR37287">
    <property type="entry name" value="INO EIGHTY SUBUNIT 1"/>
    <property type="match status" value="1"/>
</dbReference>
<dbReference type="GO" id="GO:0031011">
    <property type="term" value="C:Ino80 complex"/>
    <property type="evidence" value="ECO:0007669"/>
    <property type="project" value="InterPro"/>
</dbReference>
<feature type="region of interest" description="Disordered" evidence="1">
    <location>
        <begin position="284"/>
        <end position="321"/>
    </location>
</feature>
<evidence type="ECO:0008006" key="4">
    <source>
        <dbReference type="Google" id="ProtNLM"/>
    </source>
</evidence>
<proteinExistence type="predicted"/>
<dbReference type="Proteomes" id="UP000287166">
    <property type="component" value="Unassembled WGS sequence"/>
</dbReference>
<evidence type="ECO:0000256" key="1">
    <source>
        <dbReference type="SAM" id="MobiDB-lite"/>
    </source>
</evidence>
<accession>A0A401G7Q1</accession>
<reference evidence="2 3" key="1">
    <citation type="journal article" date="2018" name="Sci. Rep.">
        <title>Genome sequence of the cauliflower mushroom Sparassis crispa (Hanabiratake) and its association with beneficial usage.</title>
        <authorList>
            <person name="Kiyama R."/>
            <person name="Furutani Y."/>
            <person name="Kawaguchi K."/>
            <person name="Nakanishi T."/>
        </authorList>
    </citation>
    <scope>NUCLEOTIDE SEQUENCE [LARGE SCALE GENOMIC DNA]</scope>
</reference>
<dbReference type="RefSeq" id="XP_027609100.1">
    <property type="nucleotide sequence ID" value="XM_027753299.1"/>
</dbReference>
<evidence type="ECO:0000313" key="2">
    <source>
        <dbReference type="EMBL" id="GBE78187.1"/>
    </source>
</evidence>
<feature type="compositionally biased region" description="Basic and acidic residues" evidence="1">
    <location>
        <begin position="284"/>
        <end position="304"/>
    </location>
</feature>
<name>A0A401G7Q1_9APHY</name>
<dbReference type="STRING" id="139825.A0A401G7Q1"/>
<dbReference type="InterPro" id="IPR038014">
    <property type="entry name" value="Ies1"/>
</dbReference>
<evidence type="ECO:0000313" key="3">
    <source>
        <dbReference type="Proteomes" id="UP000287166"/>
    </source>
</evidence>
<dbReference type="InParanoid" id="A0A401G7Q1"/>
<feature type="region of interest" description="Disordered" evidence="1">
    <location>
        <begin position="396"/>
        <end position="425"/>
    </location>
</feature>
<sequence length="544" mass="61126">MPNSAPQGPHRKNFAVKHADGEPLTRTDLQYDLLHHIFNNSLAVFTDPYPTLSGGPARTKVTFRDLYVNCLVNAEGCSKTSKTKMRQTPQFGDEFGKLSLLSNVGRINTTMAFFIEMRTALRTYHPVPALQKADGNLQDAPRIKNLLKSCLREKNLLTPSEVLSRSEAGEVPPTSIVNIIFIFANHAASIAKAHFDPHLPYDFLDLFTPVHVSSDSRARAFLWLCYHYHEASSCNPFSDAYSDKNIGRIPTLVTLTPEEAALENIDTPEERDLAERMTVRRKVFVDNKANKEQDKGQDGRKSDAKGAAGRVRTRRRKNDAPDTLTNALMEREAVSASLAMPRENGFVSGVVSTPHHLEFVLPEVHLQRSLFLGPQRPLHMAHASEPLLPTRALADPYPRQLSCPEPQRSTDGKPVRTRMRRQRERPAHHIVQEPYAGQPRYVHPSSTPFTYRSPPYVTPSYVPSYAMPAAPRPVGPPHSMLDHAWQVVMTTDPLQDSDDEEFADESTRHDYILRLRVISRLRGKQPTPEPQYLPPISSILPGLI</sequence>
<comment type="caution">
    <text evidence="2">The sequence shown here is derived from an EMBL/GenBank/DDBJ whole genome shotgun (WGS) entry which is preliminary data.</text>
</comment>
<organism evidence="2 3">
    <name type="scientific">Sparassis crispa</name>
    <dbReference type="NCBI Taxonomy" id="139825"/>
    <lineage>
        <taxon>Eukaryota</taxon>
        <taxon>Fungi</taxon>
        <taxon>Dikarya</taxon>
        <taxon>Basidiomycota</taxon>
        <taxon>Agaricomycotina</taxon>
        <taxon>Agaricomycetes</taxon>
        <taxon>Polyporales</taxon>
        <taxon>Sparassidaceae</taxon>
        <taxon>Sparassis</taxon>
    </lineage>
</organism>
<dbReference type="OrthoDB" id="5413003at2759"/>
<dbReference type="GeneID" id="38775104"/>
<keyword evidence="3" id="KW-1185">Reference proteome</keyword>
<gene>
    <name evidence="2" type="ORF">SCP_0110700</name>
</gene>